<sequence>MARILVSVMPFAGHVAPILAVVEQLVARGHHVRVYTGSRYLDQFEAVGARGVAWRNAPDFDEHDLHAAFPALPVRTGRRALLGNLEHIFVRSAVGQVADLREAYAAEPWDVMAGDQLCLGIALAGEKLGCPWASISLVPLSLPSRDLPPAGLALQPGQTIAGRLRDRMLRSAFTLLTQHVQKAYEQTRNAVGLPAAAQPLERAWWSPYLICAVGVPALEYPRSDLPPQVHFVGALRRPSGVVRAQHPPWWGDVLSDERPVVYVTQGTLNTDPTELLEPALVALADEDVLVVASTGKRGESVLPFSIPHNARVADMLPYSELLPRLSMMITNGGWGGVLAGLASGVPLIVAGGDIDKPEIAARVAASGAGIDLRTGRPHPAAIARAVNAIRDDRLFGVNAARVAEQLARHDGVREVAQLLERLQVLGLPVVRSAEDPWTEERTTIGTD</sequence>
<dbReference type="CDD" id="cd03784">
    <property type="entry name" value="GT1_Gtf-like"/>
    <property type="match status" value="1"/>
</dbReference>
<gene>
    <name evidence="2" type="ORF">GCM10022381_07010</name>
</gene>
<accession>A0ABP7K4T9</accession>
<dbReference type="PANTHER" id="PTHR48050">
    <property type="entry name" value="STEROL 3-BETA-GLUCOSYLTRANSFERASE"/>
    <property type="match status" value="1"/>
</dbReference>
<dbReference type="EMBL" id="BAABCN010000002">
    <property type="protein sequence ID" value="GAA3865918.1"/>
    <property type="molecule type" value="Genomic_DNA"/>
</dbReference>
<name>A0ABP7K4T9_9MICO</name>
<keyword evidence="3" id="KW-1185">Reference proteome</keyword>
<reference evidence="3" key="1">
    <citation type="journal article" date="2019" name="Int. J. Syst. Evol. Microbiol.">
        <title>The Global Catalogue of Microorganisms (GCM) 10K type strain sequencing project: providing services to taxonomists for standard genome sequencing and annotation.</title>
        <authorList>
            <consortium name="The Broad Institute Genomics Platform"/>
            <consortium name="The Broad Institute Genome Sequencing Center for Infectious Disease"/>
            <person name="Wu L."/>
            <person name="Ma J."/>
        </authorList>
    </citation>
    <scope>NUCLEOTIDE SEQUENCE [LARGE SCALE GENOMIC DNA]</scope>
    <source>
        <strain evidence="3">JCM 17021</strain>
    </source>
</reference>
<dbReference type="InterPro" id="IPR002213">
    <property type="entry name" value="UDP_glucos_trans"/>
</dbReference>
<dbReference type="RefSeq" id="WP_345062320.1">
    <property type="nucleotide sequence ID" value="NZ_BAABCN010000002.1"/>
</dbReference>
<dbReference type="SUPFAM" id="SSF53756">
    <property type="entry name" value="UDP-Glycosyltransferase/glycogen phosphorylase"/>
    <property type="match status" value="1"/>
</dbReference>
<comment type="caution">
    <text evidence="2">The sequence shown here is derived from an EMBL/GenBank/DDBJ whole genome shotgun (WGS) entry which is preliminary data.</text>
</comment>
<evidence type="ECO:0000313" key="2">
    <source>
        <dbReference type="EMBL" id="GAA3865918.1"/>
    </source>
</evidence>
<dbReference type="PANTHER" id="PTHR48050:SF13">
    <property type="entry name" value="STEROL 3-BETA-GLUCOSYLTRANSFERASE UGT80A2"/>
    <property type="match status" value="1"/>
</dbReference>
<protein>
    <submittedName>
        <fullName evidence="2">Glycosyltransferase</fullName>
    </submittedName>
</protein>
<proteinExistence type="predicted"/>
<dbReference type="InterPro" id="IPR010610">
    <property type="entry name" value="EryCIII-like_C"/>
</dbReference>
<organism evidence="2 3">
    <name type="scientific">Leifsonia kafniensis</name>
    <dbReference type="NCBI Taxonomy" id="475957"/>
    <lineage>
        <taxon>Bacteria</taxon>
        <taxon>Bacillati</taxon>
        <taxon>Actinomycetota</taxon>
        <taxon>Actinomycetes</taxon>
        <taxon>Micrococcales</taxon>
        <taxon>Microbacteriaceae</taxon>
        <taxon>Leifsonia</taxon>
    </lineage>
</organism>
<evidence type="ECO:0000313" key="3">
    <source>
        <dbReference type="Proteomes" id="UP001501803"/>
    </source>
</evidence>
<dbReference type="InterPro" id="IPR050426">
    <property type="entry name" value="Glycosyltransferase_28"/>
</dbReference>
<dbReference type="Pfam" id="PF06722">
    <property type="entry name" value="EryCIII-like_C"/>
    <property type="match status" value="1"/>
</dbReference>
<dbReference type="Proteomes" id="UP001501803">
    <property type="component" value="Unassembled WGS sequence"/>
</dbReference>
<dbReference type="Gene3D" id="3.40.50.2000">
    <property type="entry name" value="Glycogen Phosphorylase B"/>
    <property type="match status" value="2"/>
</dbReference>
<evidence type="ECO:0000259" key="1">
    <source>
        <dbReference type="Pfam" id="PF06722"/>
    </source>
</evidence>
<feature type="domain" description="Erythromycin biosynthesis protein CIII-like C-terminal" evidence="1">
    <location>
        <begin position="284"/>
        <end position="422"/>
    </location>
</feature>